<dbReference type="EMBL" id="JBHRYQ010000001">
    <property type="protein sequence ID" value="MFC3811882.1"/>
    <property type="molecule type" value="Genomic_DNA"/>
</dbReference>
<accession>A0ABV7Z0Q3</accession>
<reference evidence="3" key="1">
    <citation type="journal article" date="2019" name="Int. J. Syst. Evol. Microbiol.">
        <title>The Global Catalogue of Microorganisms (GCM) 10K type strain sequencing project: providing services to taxonomists for standard genome sequencing and annotation.</title>
        <authorList>
            <consortium name="The Broad Institute Genomics Platform"/>
            <consortium name="The Broad Institute Genome Sequencing Center for Infectious Disease"/>
            <person name="Wu L."/>
            <person name="Ma J."/>
        </authorList>
    </citation>
    <scope>NUCLEOTIDE SEQUENCE [LARGE SCALE GENOMIC DNA]</scope>
    <source>
        <strain evidence="3">CECT 7956</strain>
    </source>
</reference>
<protein>
    <submittedName>
        <fullName evidence="2">Uncharacterized protein</fullName>
    </submittedName>
</protein>
<comment type="caution">
    <text evidence="2">The sequence shown here is derived from an EMBL/GenBank/DDBJ whole genome shotgun (WGS) entry which is preliminary data.</text>
</comment>
<evidence type="ECO:0000313" key="3">
    <source>
        <dbReference type="Proteomes" id="UP001595616"/>
    </source>
</evidence>
<name>A0ABV7Z0Q3_9BACT</name>
<proteinExistence type="predicted"/>
<dbReference type="Proteomes" id="UP001595616">
    <property type="component" value="Unassembled WGS sequence"/>
</dbReference>
<evidence type="ECO:0000313" key="2">
    <source>
        <dbReference type="EMBL" id="MFC3811882.1"/>
    </source>
</evidence>
<dbReference type="RefSeq" id="WP_379838734.1">
    <property type="nucleotide sequence ID" value="NZ_JBHRYQ010000001.1"/>
</dbReference>
<keyword evidence="1" id="KW-0732">Signal</keyword>
<organism evidence="2 3">
    <name type="scientific">Lacihabitans lacunae</name>
    <dbReference type="NCBI Taxonomy" id="1028214"/>
    <lineage>
        <taxon>Bacteria</taxon>
        <taxon>Pseudomonadati</taxon>
        <taxon>Bacteroidota</taxon>
        <taxon>Cytophagia</taxon>
        <taxon>Cytophagales</taxon>
        <taxon>Leadbetterellaceae</taxon>
        <taxon>Lacihabitans</taxon>
    </lineage>
</organism>
<keyword evidence="3" id="KW-1185">Reference proteome</keyword>
<feature type="signal peptide" evidence="1">
    <location>
        <begin position="1"/>
        <end position="20"/>
    </location>
</feature>
<feature type="chain" id="PRO_5045062115" evidence="1">
    <location>
        <begin position="21"/>
        <end position="301"/>
    </location>
</feature>
<evidence type="ECO:0000256" key="1">
    <source>
        <dbReference type="SAM" id="SignalP"/>
    </source>
</evidence>
<sequence length="301" mass="34714">MKIIKYIVILLSFLSQYAIAQQKNCLLTKTSVQQFGKIIWSEIITYDKFDNIIQKDNTFDNPLEGSYTKSIKNTYNKNNKLIVSQTLLNGKLINQLSQEFGEAGNLVKTINNNQISEVAYAVGSEIKLIKNNQGEIISKEETNKDNLGRTLKFSRYLSDTLEVSQILYNYSPQNKTLSIENKDLSAKVFVKNEYTYDSNLNLEKDSEYLNGILNAQTNYIYEGEKLINKARFNKVGKKEYEISYVYNPVGDVEKQIYTSSNGEKSEINISYDIKRNKILETESDYFGHIFKTTTYEYSCKQ</sequence>
<gene>
    <name evidence="2" type="ORF">ACFOOI_14560</name>
</gene>